<feature type="transmembrane region" description="Helical" evidence="1">
    <location>
        <begin position="90"/>
        <end position="113"/>
    </location>
</feature>
<dbReference type="EMBL" id="AE015925">
    <property type="protein sequence ID" value="AAP05219.1"/>
    <property type="molecule type" value="Genomic_DNA"/>
</dbReference>
<dbReference type="HOGENOM" id="CLU_1923838_0_0_0"/>
<name>Q823E5_CHLCV</name>
<dbReference type="OrthoDB" id="9901085at2"/>
<proteinExistence type="predicted"/>
<feature type="transmembrane region" description="Helical" evidence="1">
    <location>
        <begin position="65"/>
        <end position="84"/>
    </location>
</feature>
<gene>
    <name evidence="2" type="ordered locus">CCA_00474</name>
</gene>
<dbReference type="Proteomes" id="UP000002193">
    <property type="component" value="Chromosome"/>
</dbReference>
<evidence type="ECO:0000256" key="1">
    <source>
        <dbReference type="SAM" id="Phobius"/>
    </source>
</evidence>
<dbReference type="KEGG" id="cca:CCA_00474"/>
<organism evidence="2 3">
    <name type="scientific">Chlamydia caviae (strain ATCC VR-813 / DSM 19441 / 03DC25 / GPIC)</name>
    <name type="common">Chlamydophila caviae</name>
    <dbReference type="NCBI Taxonomy" id="227941"/>
    <lineage>
        <taxon>Bacteria</taxon>
        <taxon>Pseudomonadati</taxon>
        <taxon>Chlamydiota</taxon>
        <taxon>Chlamydiia</taxon>
        <taxon>Chlamydiales</taxon>
        <taxon>Chlamydiaceae</taxon>
        <taxon>Chlamydia/Chlamydophila group</taxon>
        <taxon>Chlamydia</taxon>
    </lineage>
</organism>
<sequence length="131" mass="14390">MTSAHEYGAFAWRPSRNVFTLSDLDRRSSTHSQDSRTSKRDSSRTVSIAKPCIERHPKCPMVEHTALWVCLGVAAALSACLLLASGCYSMPTIIAALIIQSILIVASITCLIINYRKEIASLFCGKNEQLC</sequence>
<dbReference type="AlphaFoldDB" id="Q823E5"/>
<keyword evidence="3" id="KW-1185">Reference proteome</keyword>
<keyword evidence="1" id="KW-1133">Transmembrane helix</keyword>
<keyword evidence="1" id="KW-0812">Transmembrane</keyword>
<protein>
    <submittedName>
        <fullName evidence="2">Uncharacterized protein</fullName>
    </submittedName>
</protein>
<keyword evidence="1" id="KW-0472">Membrane</keyword>
<reference evidence="2 3" key="1">
    <citation type="journal article" date="2003" name="Nucleic Acids Res.">
        <title>Genome sequence of Chlamydophila caviae (Chlamydia psittaci GPIC): examining the role of niche-specific genes in the evolution of the Chlamydiaceae.</title>
        <authorList>
            <person name="Read T.D."/>
            <person name="Myers G.S.A."/>
            <person name="Brunham R.C."/>
            <person name="Nelson W.C."/>
            <person name="Paulsen I.T."/>
            <person name="Heidelberg J.F."/>
            <person name="Holtzapple E.K."/>
            <person name="Khouri H.M."/>
            <person name="Federova N.B."/>
            <person name="Carty H.A."/>
            <person name="Umayam L.A."/>
            <person name="Haft D.H."/>
            <person name="Peterson J.D."/>
            <person name="Beanan M.J."/>
            <person name="White O."/>
            <person name="Salzberg S.L."/>
            <person name="Hsia R.-C."/>
            <person name="McClarty G."/>
            <person name="Rank R.G."/>
            <person name="Bavoil P.M."/>
            <person name="Fraser C.M."/>
        </authorList>
    </citation>
    <scope>NUCLEOTIDE SEQUENCE [LARGE SCALE GENOMIC DNA]</scope>
    <source>
        <strain evidence="3">ATCC VR-813 / DSM 19441 / 03DC25 / GPIC</strain>
    </source>
</reference>
<accession>Q823E5</accession>
<dbReference type="RefSeq" id="WP_011006435.1">
    <property type="nucleotide sequence ID" value="NC_003361.3"/>
</dbReference>
<evidence type="ECO:0000313" key="3">
    <source>
        <dbReference type="Proteomes" id="UP000002193"/>
    </source>
</evidence>
<evidence type="ECO:0000313" key="2">
    <source>
        <dbReference type="EMBL" id="AAP05219.1"/>
    </source>
</evidence>